<sequence length="81" mass="9329">MKEWPAQKAVRTWGLVKSLKTVPSAFDKDGKCFQLPLRSRSRLAMEKLKAFFSMVHVTISAFQTPMKHTRGRHLTNRLGGW</sequence>
<dbReference type="Proteomes" id="UP000595437">
    <property type="component" value="Chromosome 6"/>
</dbReference>
<gene>
    <name evidence="1" type="ORF">FKW44_009951</name>
</gene>
<organism evidence="1 2">
    <name type="scientific">Caligus rogercresseyi</name>
    <name type="common">Sea louse</name>
    <dbReference type="NCBI Taxonomy" id="217165"/>
    <lineage>
        <taxon>Eukaryota</taxon>
        <taxon>Metazoa</taxon>
        <taxon>Ecdysozoa</taxon>
        <taxon>Arthropoda</taxon>
        <taxon>Crustacea</taxon>
        <taxon>Multicrustacea</taxon>
        <taxon>Hexanauplia</taxon>
        <taxon>Copepoda</taxon>
        <taxon>Siphonostomatoida</taxon>
        <taxon>Caligidae</taxon>
        <taxon>Caligus</taxon>
    </lineage>
</organism>
<dbReference type="AlphaFoldDB" id="A0A7T8HFW1"/>
<proteinExistence type="predicted"/>
<evidence type="ECO:0000313" key="2">
    <source>
        <dbReference type="Proteomes" id="UP000595437"/>
    </source>
</evidence>
<protein>
    <submittedName>
        <fullName evidence="1">Uncharacterized protein</fullName>
    </submittedName>
</protein>
<accession>A0A7T8HFW1</accession>
<name>A0A7T8HFW1_CALRO</name>
<dbReference type="EMBL" id="CP045895">
    <property type="protein sequence ID" value="QQP49323.1"/>
    <property type="molecule type" value="Genomic_DNA"/>
</dbReference>
<evidence type="ECO:0000313" key="1">
    <source>
        <dbReference type="EMBL" id="QQP49323.1"/>
    </source>
</evidence>
<keyword evidence="2" id="KW-1185">Reference proteome</keyword>
<reference evidence="2" key="1">
    <citation type="submission" date="2021-01" db="EMBL/GenBank/DDBJ databases">
        <title>Caligus Genome Assembly.</title>
        <authorList>
            <person name="Gallardo-Escarate C."/>
        </authorList>
    </citation>
    <scope>NUCLEOTIDE SEQUENCE [LARGE SCALE GENOMIC DNA]</scope>
</reference>